<dbReference type="InterPro" id="IPR056490">
    <property type="entry name" value="Rcc01698_C"/>
</dbReference>
<dbReference type="OrthoDB" id="8445115at2"/>
<evidence type="ECO:0000259" key="2">
    <source>
        <dbReference type="Pfam" id="PF13550"/>
    </source>
</evidence>
<evidence type="ECO:0000313" key="5">
    <source>
        <dbReference type="Proteomes" id="UP000199328"/>
    </source>
</evidence>
<feature type="domain" description="Rcc01698-like C-terminal" evidence="3">
    <location>
        <begin position="1054"/>
        <end position="1154"/>
    </location>
</feature>
<protein>
    <submittedName>
        <fullName evidence="4">Putative phage tail protein</fullName>
    </submittedName>
</protein>
<dbReference type="CDD" id="cd19607">
    <property type="entry name" value="GTA_TIM-barrel-like"/>
    <property type="match status" value="1"/>
</dbReference>
<gene>
    <name evidence="4" type="ORF">SAMN05216257_102140</name>
</gene>
<dbReference type="STRING" id="990712.SAMN05216257_102140"/>
<dbReference type="InterPro" id="IPR017853">
    <property type="entry name" value="GH"/>
</dbReference>
<dbReference type="Pfam" id="PF13550">
    <property type="entry name" value="Phage-tail_3"/>
    <property type="match status" value="1"/>
</dbReference>
<evidence type="ECO:0000313" key="4">
    <source>
        <dbReference type="EMBL" id="SDK26674.1"/>
    </source>
</evidence>
<keyword evidence="5" id="KW-1185">Reference proteome</keyword>
<dbReference type="Proteomes" id="UP000199328">
    <property type="component" value="Unassembled WGS sequence"/>
</dbReference>
<dbReference type="SUPFAM" id="SSF51445">
    <property type="entry name" value="(Trans)glycosidases"/>
    <property type="match status" value="1"/>
</dbReference>
<dbReference type="Pfam" id="PF13547">
    <property type="entry name" value="GTA_TIM"/>
    <property type="match status" value="1"/>
</dbReference>
<dbReference type="RefSeq" id="WP_092498686.1">
    <property type="nucleotide sequence ID" value="NZ_FNFV01000002.1"/>
</dbReference>
<dbReference type="InterPro" id="IPR032876">
    <property type="entry name" value="J_dom"/>
</dbReference>
<dbReference type="InterPro" id="IPR025195">
    <property type="entry name" value="GTA_TIM_dom"/>
</dbReference>
<dbReference type="Gene3D" id="3.20.20.80">
    <property type="entry name" value="Glycosidases"/>
    <property type="match status" value="1"/>
</dbReference>
<dbReference type="Pfam" id="PF23666">
    <property type="entry name" value="Rcc01698_C"/>
    <property type="match status" value="1"/>
</dbReference>
<proteinExistence type="predicted"/>
<accession>A0A1G9AIM6</accession>
<feature type="domain" description="Tip attachment protein J" evidence="2">
    <location>
        <begin position="800"/>
        <end position="961"/>
    </location>
</feature>
<dbReference type="EMBL" id="FNFV01000002">
    <property type="protein sequence ID" value="SDK26674.1"/>
    <property type="molecule type" value="Genomic_DNA"/>
</dbReference>
<name>A0A1G9AIM6_9RHOB</name>
<feature type="domain" description="GTA TIM-barrel-like" evidence="1">
    <location>
        <begin position="444"/>
        <end position="740"/>
    </location>
</feature>
<sequence>MATIVLSAVGAAVGSAIGGNVLGLSSVVIGRAIGATLGRWVDQQILGVGSEVVETGKMDRLRLTGASEGTPVTRVHGRARVPGQVIWATRFRETVTTRTAGGSGKGTGPRITTRDHSYSISLAVALCEGEITGVGRVWADGMEVDRGTLTMRVYRGTEDQMPDPKIEAVQGAGNAPAYRGITYVVLEDLQLEPYGNRVPQLTFEVMRPEQPGQEVPEIARGTRGVALVPGTGEYALATSVVHYDNGPGDLRPANLNSTAGVTDFVASWKALRDELPNCNAVSLVVSWFGDDLRAGQCSLRPKVEQSAADGREMPWRVSGLWRFNAGVVPHVDGAPVYGGTPADRSVVEAISHMRADGAHVTFYPFILMEQLQGNALIDPWTGKAGQPHLPWRGRITTSLAPGVPGSPDGTAAAEAEVEAFFGAASPSDFTVIGSHVAYTGPEEWSYRRFILHYAHLCAAAGGVDAFCIGSEMRALTQIRGAASSFPAVQELIRLAADVRAILGPETKIGYAADWSEYFGYHPQDGSGDVFFHLDPLWADANIDFIGIDNYMPLSDWRDGREHADAHWGSIYNLDYLRANVAGGEGYDWYYHAPEAEAIQRRTPIEDSAHGEHWVFRYKDIRGWWSNPHHERRGGVRLATPTPWVPESKPIWFTEFGCAAVDKGTNEPNRFLDPKSSESSLPKYSSGARDDYIQMQYLRAVTSYWSDPANNPVSSVYGGPMIDMERAHVWAWDTRPYPFFPGRADLWADAANYTCGHWINGRASSRSLAEVVREICGRAGVEDVDVGRLHGLVRGYWLNEVTSARADLQPLMLAHGFDAVEREGALSFVTRGGRVDHVVGRDLLAVSDELEGDLETIRLPEAETAGRVRLSFSEADADFAAAAEEAVFADEESRGVSVSEFPMVLTRAEARGIAERWLAEARIARDRVRFALPPSRARVMAGDVVSLETEAGLTEFRVDRVESAGARLAEGVRVDTSLAAGPSGEERPAQLGAGTVQAVGPVYPVFMDLPILTGQEVEHAPHVAATAVNWSGPVAVYHASQDAGYALDTVLERAAVVGITETELPAATEGLVDRGPALRVRLIRGVLSSASLEAVLNGANAAAIGDPETGVWEVIQFARAELVGERLWALSERLRGQAGTDGVMPAAWPAGSHFVLLDGAAHQVGLAPEHRGLERHYRVGPAAKAYDDPAYVHELHAFQGVGLRPYRVAHLRAARAGNGDLGVKWVRRTRIDGDSWEVYEVPLGEERELYRVQVWAGGVLLREEEVAAPTWSYPVALQTADGVTAPFEIDVAQISDRFGAGPSRRITING</sequence>
<organism evidence="4 5">
    <name type="scientific">Meinhardsimonia xiamenensis</name>
    <dbReference type="NCBI Taxonomy" id="990712"/>
    <lineage>
        <taxon>Bacteria</taxon>
        <taxon>Pseudomonadati</taxon>
        <taxon>Pseudomonadota</taxon>
        <taxon>Alphaproteobacteria</taxon>
        <taxon>Rhodobacterales</taxon>
        <taxon>Paracoccaceae</taxon>
        <taxon>Meinhardsimonia</taxon>
    </lineage>
</organism>
<reference evidence="5" key="1">
    <citation type="submission" date="2016-10" db="EMBL/GenBank/DDBJ databases">
        <authorList>
            <person name="Varghese N."/>
            <person name="Submissions S."/>
        </authorList>
    </citation>
    <scope>NUCLEOTIDE SEQUENCE [LARGE SCALE GENOMIC DNA]</scope>
    <source>
        <strain evidence="5">CGMCC 1.10789</strain>
    </source>
</reference>
<evidence type="ECO:0000259" key="3">
    <source>
        <dbReference type="Pfam" id="PF23666"/>
    </source>
</evidence>
<evidence type="ECO:0000259" key="1">
    <source>
        <dbReference type="Pfam" id="PF13547"/>
    </source>
</evidence>